<gene>
    <name evidence="2" type="ORF">ISF26_16990</name>
</gene>
<name>A0ABY3PIH3_9CYAN</name>
<dbReference type="Gene3D" id="3.40.50.2000">
    <property type="entry name" value="Glycogen Phosphorylase B"/>
    <property type="match status" value="2"/>
</dbReference>
<keyword evidence="2" id="KW-0808">Transferase</keyword>
<sequence>MARFLIGTVPVIGHVGPAAPIARKLVEHGHEVWWYTGKVFQPTVEATGARFAPIANSLDYSDLGNVPEAWIVQRNALQGLDQLKFDLKHFFIDTALGQVQDLQVLLGEFPADVLLVDSFFLGAAWVHELGGPPWAEYGSTVLPTRSRDTAPFGLGLRPNASPLGQLCNRGLHWLFQSVLLRDVQAHTNAVRNRLGLRSVSQAFFDVTSPFLYLQGTVPAFEYPRGDLPAQVHFVGPLLPAPPAQFTPPSWWEELHKDRPVVHVTQGTVTTEPSDLIVPTLRALQKEDVLVVATTGGRPVEDIGLAPLPDNARVERFIPHYHLLPHIDVMVTNGGYNGVQMALAHGIPLVVAGRSEDKPEVAARVAWAGVGIDLRTKSPKPERIASAIKQLITNSTYKNRARRFQTEMERYDAPARAVALLEQLAQTGRPVLSDSQQSFTQLA</sequence>
<accession>A0ABY3PIH3</accession>
<evidence type="ECO:0000313" key="2">
    <source>
        <dbReference type="EMBL" id="UFP93476.1"/>
    </source>
</evidence>
<keyword evidence="3" id="KW-1185">Reference proteome</keyword>
<dbReference type="EMBL" id="CP063845">
    <property type="protein sequence ID" value="UFP93476.1"/>
    <property type="molecule type" value="Genomic_DNA"/>
</dbReference>
<dbReference type="Proteomes" id="UP001054846">
    <property type="component" value="Chromosome"/>
</dbReference>
<feature type="domain" description="Erythromycin biosynthesis protein CIII-like C-terminal" evidence="1">
    <location>
        <begin position="284"/>
        <end position="422"/>
    </location>
</feature>
<dbReference type="SUPFAM" id="SSF53756">
    <property type="entry name" value="UDP-Glycosyltransferase/glycogen phosphorylase"/>
    <property type="match status" value="1"/>
</dbReference>
<reference evidence="2 3" key="1">
    <citation type="journal article" date="2021" name="Genome Biol. Evol.">
        <title>Complete Genome Sequencing of a Novel Gloeobacter Species from a Waterfall Cave in Mexico.</title>
        <authorList>
            <person name="Saw J.H."/>
            <person name="Cardona T."/>
            <person name="Montejano G."/>
        </authorList>
    </citation>
    <scope>NUCLEOTIDE SEQUENCE [LARGE SCALE GENOMIC DNA]</scope>
    <source>
        <strain evidence="2">MG652769</strain>
    </source>
</reference>
<evidence type="ECO:0000313" key="3">
    <source>
        <dbReference type="Proteomes" id="UP001054846"/>
    </source>
</evidence>
<dbReference type="GO" id="GO:0016740">
    <property type="term" value="F:transferase activity"/>
    <property type="evidence" value="ECO:0007669"/>
    <property type="project" value="UniProtKB-KW"/>
</dbReference>
<dbReference type="InterPro" id="IPR002213">
    <property type="entry name" value="UDP_glucos_trans"/>
</dbReference>
<evidence type="ECO:0000259" key="1">
    <source>
        <dbReference type="Pfam" id="PF06722"/>
    </source>
</evidence>
<protein>
    <submittedName>
        <fullName evidence="2">Glycosyl transferase</fullName>
    </submittedName>
</protein>
<dbReference type="RefSeq" id="WP_230840493.1">
    <property type="nucleotide sequence ID" value="NZ_CP063845.1"/>
</dbReference>
<dbReference type="Pfam" id="PF06722">
    <property type="entry name" value="EryCIII-like_C"/>
    <property type="match status" value="1"/>
</dbReference>
<dbReference type="CDD" id="cd03784">
    <property type="entry name" value="GT1_Gtf-like"/>
    <property type="match status" value="1"/>
</dbReference>
<proteinExistence type="predicted"/>
<dbReference type="InterPro" id="IPR010610">
    <property type="entry name" value="EryCIII-like_C"/>
</dbReference>
<dbReference type="PANTHER" id="PTHR48050:SF13">
    <property type="entry name" value="STEROL 3-BETA-GLUCOSYLTRANSFERASE UGT80A2"/>
    <property type="match status" value="1"/>
</dbReference>
<dbReference type="InterPro" id="IPR050426">
    <property type="entry name" value="Glycosyltransferase_28"/>
</dbReference>
<organism evidence="2 3">
    <name type="scientific">Gloeobacter morelensis MG652769</name>
    <dbReference type="NCBI Taxonomy" id="2781736"/>
    <lineage>
        <taxon>Bacteria</taxon>
        <taxon>Bacillati</taxon>
        <taxon>Cyanobacteriota</taxon>
        <taxon>Cyanophyceae</taxon>
        <taxon>Gloeobacterales</taxon>
        <taxon>Gloeobacteraceae</taxon>
        <taxon>Gloeobacter</taxon>
        <taxon>Gloeobacter morelensis</taxon>
    </lineage>
</organism>
<dbReference type="PANTHER" id="PTHR48050">
    <property type="entry name" value="STEROL 3-BETA-GLUCOSYLTRANSFERASE"/>
    <property type="match status" value="1"/>
</dbReference>